<dbReference type="AlphaFoldDB" id="A0A9W3AH83"/>
<dbReference type="Proteomes" id="UP001165740">
    <property type="component" value="Chromosome 5"/>
</dbReference>
<keyword evidence="1" id="KW-0732">Signal</keyword>
<evidence type="ECO:0000313" key="2">
    <source>
        <dbReference type="Proteomes" id="UP001165740"/>
    </source>
</evidence>
<reference evidence="3" key="1">
    <citation type="submission" date="2025-08" db="UniProtKB">
        <authorList>
            <consortium name="RefSeq"/>
        </authorList>
    </citation>
    <scope>IDENTIFICATION</scope>
</reference>
<proteinExistence type="predicted"/>
<dbReference type="RefSeq" id="XP_055886529.1">
    <property type="nucleotide sequence ID" value="XM_056030554.1"/>
</dbReference>
<feature type="signal peptide" evidence="1">
    <location>
        <begin position="1"/>
        <end position="20"/>
    </location>
</feature>
<feature type="chain" id="PRO_5040757545" evidence="1">
    <location>
        <begin position="21"/>
        <end position="319"/>
    </location>
</feature>
<name>A0A9W3AH83_BIOGL</name>
<evidence type="ECO:0000256" key="1">
    <source>
        <dbReference type="SAM" id="SignalP"/>
    </source>
</evidence>
<dbReference type="GeneID" id="129926449"/>
<organism evidence="2 3">
    <name type="scientific">Biomphalaria glabrata</name>
    <name type="common">Bloodfluke planorb</name>
    <name type="synonym">Freshwater snail</name>
    <dbReference type="NCBI Taxonomy" id="6526"/>
    <lineage>
        <taxon>Eukaryota</taxon>
        <taxon>Metazoa</taxon>
        <taxon>Spiralia</taxon>
        <taxon>Lophotrochozoa</taxon>
        <taxon>Mollusca</taxon>
        <taxon>Gastropoda</taxon>
        <taxon>Heterobranchia</taxon>
        <taxon>Euthyneura</taxon>
        <taxon>Panpulmonata</taxon>
        <taxon>Hygrophila</taxon>
        <taxon>Lymnaeoidea</taxon>
        <taxon>Planorbidae</taxon>
        <taxon>Biomphalaria</taxon>
    </lineage>
</organism>
<sequence>MDKVHIVLLLVSSNVYLALAQFNPNQQQFGSPQFDDSPPFSPFGPGTGSPMFPGSQPGFGSPFGGQGYNPLFGGQRFPQVPFQPPQVLTCIGVNEALDQVKITLRPEPNGNYLGQNPAFQFGQPRELQRQDWRLSAVYIPAGSTGAVSPAGTSSLIGQFFLAITRYGRTDGHCAGLGGILQNDDLINQGQQSRTPQYSQFGNGMFGQSSFPAGFIQDPIVISQGGNVYSGVIRSLSEADLRGRGVAICLDYLCQRPTTTCCSIVKDSAPATEMVGAPTYVGPMSGSLINNKGTTSTGTGTGTGTGIASSTGTGGFGGLF</sequence>
<accession>A0A9W3AH83</accession>
<dbReference type="OrthoDB" id="6141911at2759"/>
<gene>
    <name evidence="3" type="primary">LOC129926449</name>
</gene>
<keyword evidence="2" id="KW-1185">Reference proteome</keyword>
<protein>
    <submittedName>
        <fullName evidence="3">Uncharacterized protein LOC129926449</fullName>
    </submittedName>
</protein>
<evidence type="ECO:0000313" key="3">
    <source>
        <dbReference type="RefSeq" id="XP_055886529.1"/>
    </source>
</evidence>